<dbReference type="GO" id="GO:0141102">
    <property type="term" value="F:tRNA (5-carboxymethylaminomethyluridine(34)-2'-O)-methyltransferase activity"/>
    <property type="evidence" value="ECO:0007669"/>
    <property type="project" value="RHEA"/>
</dbReference>
<dbReference type="Proteomes" id="UP000218418">
    <property type="component" value="Chromosome"/>
</dbReference>
<keyword evidence="1 6" id="KW-0963">Cytoplasm</keyword>
<dbReference type="EMBL" id="AP018227">
    <property type="protein sequence ID" value="BAY84065.1"/>
    <property type="molecule type" value="Genomic_DNA"/>
</dbReference>
<evidence type="ECO:0000256" key="3">
    <source>
        <dbReference type="ARBA" id="ARBA00022679"/>
    </source>
</evidence>
<comment type="similarity">
    <text evidence="6">Belongs to the class IV-like SAM-binding methyltransferase superfamily. RNA methyltransferase TrmH family. TrmL subfamily.</text>
</comment>
<dbReference type="InterPro" id="IPR016914">
    <property type="entry name" value="TrmL"/>
</dbReference>
<dbReference type="SUPFAM" id="SSF75217">
    <property type="entry name" value="alpha/beta knot"/>
    <property type="match status" value="1"/>
</dbReference>
<dbReference type="GO" id="GO:0042802">
    <property type="term" value="F:identical protein binding"/>
    <property type="evidence" value="ECO:0007669"/>
    <property type="project" value="UniProtKB-ARBA"/>
</dbReference>
<dbReference type="InterPro" id="IPR029028">
    <property type="entry name" value="Alpha/beta_knot_MTases"/>
</dbReference>
<evidence type="ECO:0000256" key="5">
    <source>
        <dbReference type="ARBA" id="ARBA00022694"/>
    </source>
</evidence>
<evidence type="ECO:0000313" key="9">
    <source>
        <dbReference type="EMBL" id="BAY84065.1"/>
    </source>
</evidence>
<dbReference type="GO" id="GO:0141098">
    <property type="term" value="F:tRNA (cytidine(34)-2'-O)-methyltransferase activity"/>
    <property type="evidence" value="ECO:0007669"/>
    <property type="project" value="RHEA"/>
</dbReference>
<comment type="caution">
    <text evidence="6">Lacks conserved residue(s) required for the propagation of feature annotation.</text>
</comment>
<dbReference type="CDD" id="cd18094">
    <property type="entry name" value="SpoU-like_TrmL"/>
    <property type="match status" value="1"/>
</dbReference>
<feature type="domain" description="tRNA/rRNA methyltransferase SpoU type" evidence="8">
    <location>
        <begin position="3"/>
        <end position="142"/>
    </location>
</feature>
<evidence type="ECO:0000256" key="4">
    <source>
        <dbReference type="ARBA" id="ARBA00022691"/>
    </source>
</evidence>
<dbReference type="EC" id="2.1.1.207" evidence="6"/>
<feature type="binding site" evidence="6 7">
    <location>
        <position position="102"/>
    </location>
    <ligand>
        <name>S-adenosyl-L-methionine</name>
        <dbReference type="ChEBI" id="CHEBI:59789"/>
    </ligand>
</feature>
<protein>
    <recommendedName>
        <fullName evidence="6">Putative tRNA (cytidine(34)-2'-O)-methyltransferase</fullName>
        <ecNumber evidence="6">2.1.1.207</ecNumber>
    </recommendedName>
    <alternativeName>
        <fullName evidence="6">tRNA (cytidine/uridine-2'-O-)-methyltransferase</fullName>
    </alternativeName>
</protein>
<feature type="binding site" evidence="6 7">
    <location>
        <position position="122"/>
    </location>
    <ligand>
        <name>S-adenosyl-L-methionine</name>
        <dbReference type="ChEBI" id="CHEBI:59789"/>
    </ligand>
</feature>
<dbReference type="HAMAP" id="MF_01885">
    <property type="entry name" value="tRNA_methyltr_TrmL"/>
    <property type="match status" value="1"/>
</dbReference>
<dbReference type="GO" id="GO:0002130">
    <property type="term" value="P:wobble position ribose methylation"/>
    <property type="evidence" value="ECO:0007669"/>
    <property type="project" value="TreeGrafter"/>
</dbReference>
<comment type="subcellular location">
    <subcellularLocation>
        <location evidence="6">Cytoplasm</location>
    </subcellularLocation>
</comment>
<comment type="catalytic activity">
    <reaction evidence="6">
        <text>5-carboxymethylaminomethyluridine(34) in tRNA(Leu) + S-adenosyl-L-methionine = 5-carboxymethylaminomethyl-2'-O-methyluridine(34) in tRNA(Leu) + S-adenosyl-L-homocysteine + H(+)</text>
        <dbReference type="Rhea" id="RHEA:43088"/>
        <dbReference type="Rhea" id="RHEA-COMP:10333"/>
        <dbReference type="Rhea" id="RHEA-COMP:10334"/>
        <dbReference type="ChEBI" id="CHEBI:15378"/>
        <dbReference type="ChEBI" id="CHEBI:57856"/>
        <dbReference type="ChEBI" id="CHEBI:59789"/>
        <dbReference type="ChEBI" id="CHEBI:74508"/>
        <dbReference type="ChEBI" id="CHEBI:74511"/>
        <dbReference type="EC" id="2.1.1.207"/>
    </reaction>
</comment>
<sequence>MPQIVLVHPQIPPNTGNIARTCAATGTELHLVGPLGFEISDRYLKRAGLDYWPYVKLHNHESLEAFKSLHQQVGGRLLGFSVRGNLNYSKFEYQENDWLLFGSETAGLPSNVLSDCHETLYIPMKEPKVRSLNLSVSVAISLFEARRTLGYMK</sequence>
<proteinExistence type="inferred from homology"/>
<keyword evidence="5 6" id="KW-0819">tRNA processing</keyword>
<dbReference type="Gene3D" id="3.40.1280.10">
    <property type="match status" value="1"/>
</dbReference>
<gene>
    <name evidence="9" type="ORF">NIES267_35600</name>
</gene>
<evidence type="ECO:0000256" key="2">
    <source>
        <dbReference type="ARBA" id="ARBA00022603"/>
    </source>
</evidence>
<dbReference type="FunFam" id="3.40.1280.10:FF:000002">
    <property type="entry name" value="Peptidylprolyl isomerase"/>
    <property type="match status" value="1"/>
</dbReference>
<evidence type="ECO:0000256" key="6">
    <source>
        <dbReference type="HAMAP-Rule" id="MF_01885"/>
    </source>
</evidence>
<dbReference type="AlphaFoldDB" id="A0A1Z4LS40"/>
<dbReference type="GO" id="GO:0005737">
    <property type="term" value="C:cytoplasm"/>
    <property type="evidence" value="ECO:0007669"/>
    <property type="project" value="UniProtKB-SubCell"/>
</dbReference>
<keyword evidence="3 6" id="KW-0808">Transferase</keyword>
<keyword evidence="2 6" id="KW-0489">Methyltransferase</keyword>
<dbReference type="Pfam" id="PF00588">
    <property type="entry name" value="SpoU_methylase"/>
    <property type="match status" value="1"/>
</dbReference>
<dbReference type="PIRSF" id="PIRSF029256">
    <property type="entry name" value="SpoU_TrmH_prd"/>
    <property type="match status" value="1"/>
</dbReference>
<keyword evidence="10" id="KW-1185">Reference proteome</keyword>
<dbReference type="InterPro" id="IPR029026">
    <property type="entry name" value="tRNA_m1G_MTases_N"/>
</dbReference>
<dbReference type="PANTHER" id="PTHR42971">
    <property type="entry name" value="TRNA (CYTIDINE(34)-2'-O)-METHYLTRANSFERASE"/>
    <property type="match status" value="1"/>
</dbReference>
<dbReference type="InterPro" id="IPR001537">
    <property type="entry name" value="SpoU_MeTrfase"/>
</dbReference>
<name>A0A1Z4LS40_9CYAN</name>
<dbReference type="OrthoDB" id="9789043at2"/>
<evidence type="ECO:0000256" key="7">
    <source>
        <dbReference type="PIRSR" id="PIRSR029256-1"/>
    </source>
</evidence>
<evidence type="ECO:0000313" key="10">
    <source>
        <dbReference type="Proteomes" id="UP000218418"/>
    </source>
</evidence>
<evidence type="ECO:0000256" key="1">
    <source>
        <dbReference type="ARBA" id="ARBA00022490"/>
    </source>
</evidence>
<organism evidence="9 10">
    <name type="scientific">Calothrix parasitica NIES-267</name>
    <dbReference type="NCBI Taxonomy" id="1973488"/>
    <lineage>
        <taxon>Bacteria</taxon>
        <taxon>Bacillati</taxon>
        <taxon>Cyanobacteriota</taxon>
        <taxon>Cyanophyceae</taxon>
        <taxon>Nostocales</taxon>
        <taxon>Calotrichaceae</taxon>
        <taxon>Calothrix</taxon>
    </lineage>
</organism>
<accession>A0A1Z4LS40</accession>
<dbReference type="PANTHER" id="PTHR42971:SF1">
    <property type="entry name" value="TRNA (CYTIDINE(34)-2'-O)-METHYLTRANSFERASE"/>
    <property type="match status" value="1"/>
</dbReference>
<comment type="catalytic activity">
    <reaction evidence="6">
        <text>cytidine(34) in tRNA + S-adenosyl-L-methionine = 2'-O-methylcytidine(34) in tRNA + S-adenosyl-L-homocysteine + H(+)</text>
        <dbReference type="Rhea" id="RHEA:43084"/>
        <dbReference type="Rhea" id="RHEA-COMP:10331"/>
        <dbReference type="Rhea" id="RHEA-COMP:10332"/>
        <dbReference type="ChEBI" id="CHEBI:15378"/>
        <dbReference type="ChEBI" id="CHEBI:57856"/>
        <dbReference type="ChEBI" id="CHEBI:59789"/>
        <dbReference type="ChEBI" id="CHEBI:74495"/>
        <dbReference type="ChEBI" id="CHEBI:82748"/>
        <dbReference type="EC" id="2.1.1.207"/>
    </reaction>
</comment>
<reference evidence="9 10" key="1">
    <citation type="submission" date="2017-06" db="EMBL/GenBank/DDBJ databases">
        <title>Genome sequencing of cyanobaciteial culture collection at National Institute for Environmental Studies (NIES).</title>
        <authorList>
            <person name="Hirose Y."/>
            <person name="Shimura Y."/>
            <person name="Fujisawa T."/>
            <person name="Nakamura Y."/>
            <person name="Kawachi M."/>
        </authorList>
    </citation>
    <scope>NUCLEOTIDE SEQUENCE [LARGE SCALE GENOMIC DNA]</scope>
    <source>
        <strain evidence="9 10">NIES-267</strain>
    </source>
</reference>
<evidence type="ECO:0000259" key="8">
    <source>
        <dbReference type="Pfam" id="PF00588"/>
    </source>
</evidence>
<keyword evidence="4 6" id="KW-0949">S-adenosyl-L-methionine</keyword>
<comment type="function">
    <text evidence="6">Could methylate the ribose at the nucleotide 34 wobble position in tRNA.</text>
</comment>
<feature type="binding site" evidence="6 7">
    <location>
        <position position="131"/>
    </location>
    <ligand>
        <name>S-adenosyl-L-methionine</name>
        <dbReference type="ChEBI" id="CHEBI:59789"/>
    </ligand>
</feature>
<dbReference type="GO" id="GO:0003723">
    <property type="term" value="F:RNA binding"/>
    <property type="evidence" value="ECO:0007669"/>
    <property type="project" value="InterPro"/>
</dbReference>